<dbReference type="PANTHER" id="PTHR43017">
    <property type="entry name" value="GALACTOSIDE O-ACETYLTRANSFERASE"/>
    <property type="match status" value="1"/>
</dbReference>
<sequence>MNIELYSKIKRRCHRIFVVDFYIFFRIQKYKLLSTCNRINGKPIYNSPALLNGLGRIIFNGKVNLGVNPSPQIYSSYIHLEARRINSVIKIGDGVWINNNACIISEGDGIEIGDNTLIGFGFIAFDTDFHDLNPLKRIGGNINTASVLIKKNVFIGSNVSVLKGVIIGENSVIAHGSVVTTSIPDNVIAGGNPCRVIKPLNF</sequence>
<evidence type="ECO:0000313" key="7">
    <source>
        <dbReference type="Proteomes" id="UP000474567"/>
    </source>
</evidence>
<protein>
    <recommendedName>
        <fullName evidence="4">Acetyltransferase</fullName>
        <ecNumber evidence="4">2.3.1.-</ecNumber>
    </recommendedName>
</protein>
<dbReference type="PROSITE" id="PS00101">
    <property type="entry name" value="HEXAPEP_TRANSFERASES"/>
    <property type="match status" value="1"/>
</dbReference>
<name>A0A9W4X207_9FLAO</name>
<dbReference type="Proteomes" id="UP001152749">
    <property type="component" value="Chromosome"/>
</dbReference>
<evidence type="ECO:0000313" key="5">
    <source>
        <dbReference type="EMBL" id="CAA9200644.1"/>
    </source>
</evidence>
<keyword evidence="7" id="KW-1185">Reference proteome</keyword>
<evidence type="ECO:0000256" key="4">
    <source>
        <dbReference type="RuleBase" id="RU367021"/>
    </source>
</evidence>
<dbReference type="InterPro" id="IPR018357">
    <property type="entry name" value="Hexapep_transf_CS"/>
</dbReference>
<keyword evidence="2" id="KW-0677">Repeat</keyword>
<dbReference type="SUPFAM" id="SSF51161">
    <property type="entry name" value="Trimeric LpxA-like enzymes"/>
    <property type="match status" value="1"/>
</dbReference>
<dbReference type="EMBL" id="OX336425">
    <property type="protein sequence ID" value="CAI2765418.1"/>
    <property type="molecule type" value="Genomic_DNA"/>
</dbReference>
<organism evidence="6 8">
    <name type="scientific">Flavobacterium collinsii</name>
    <dbReference type="NCBI Taxonomy" id="1114861"/>
    <lineage>
        <taxon>Bacteria</taxon>
        <taxon>Pseudomonadati</taxon>
        <taxon>Bacteroidota</taxon>
        <taxon>Flavobacteriia</taxon>
        <taxon>Flavobacteriales</taxon>
        <taxon>Flavobacteriaceae</taxon>
        <taxon>Flavobacterium</taxon>
    </lineage>
</organism>
<dbReference type="CDD" id="cd04647">
    <property type="entry name" value="LbH_MAT_like"/>
    <property type="match status" value="1"/>
</dbReference>
<reference evidence="6" key="2">
    <citation type="submission" date="2022-09" db="EMBL/GenBank/DDBJ databases">
        <authorList>
            <person name="Duchaud E."/>
        </authorList>
    </citation>
    <scope>NUCLEOTIDE SEQUENCE</scope>
    <source>
        <strain evidence="6">TRV642</strain>
    </source>
</reference>
<comment type="similarity">
    <text evidence="4">Belongs to the transferase hexapeptide repeat family.</text>
</comment>
<evidence type="ECO:0000256" key="2">
    <source>
        <dbReference type="ARBA" id="ARBA00022737"/>
    </source>
</evidence>
<dbReference type="PANTHER" id="PTHR43017:SF1">
    <property type="entry name" value="ACETYLTRANSFERASE YJL218W-RELATED"/>
    <property type="match status" value="1"/>
</dbReference>
<accession>A0A9W4X207</accession>
<dbReference type="EC" id="2.3.1.-" evidence="4"/>
<keyword evidence="3 4" id="KW-0012">Acyltransferase</keyword>
<dbReference type="InterPro" id="IPR001451">
    <property type="entry name" value="Hexapep"/>
</dbReference>
<keyword evidence="1 4" id="KW-0808">Transferase</keyword>
<dbReference type="Gene3D" id="2.160.10.10">
    <property type="entry name" value="Hexapeptide repeat proteins"/>
    <property type="match status" value="1"/>
</dbReference>
<gene>
    <name evidence="6" type="primary">dapH</name>
    <name evidence="5" type="synonym">dapH_1</name>
    <name evidence="5" type="ORF">FLACOL7796_03391</name>
    <name evidence="6" type="ORF">TRV642_0342</name>
</gene>
<evidence type="ECO:0000313" key="8">
    <source>
        <dbReference type="Proteomes" id="UP001152749"/>
    </source>
</evidence>
<evidence type="ECO:0000256" key="3">
    <source>
        <dbReference type="ARBA" id="ARBA00023315"/>
    </source>
</evidence>
<evidence type="ECO:0000313" key="6">
    <source>
        <dbReference type="EMBL" id="CAI2765418.1"/>
    </source>
</evidence>
<reference evidence="5 7" key="1">
    <citation type="submission" date="2020-02" db="EMBL/GenBank/DDBJ databases">
        <authorList>
            <person name="Criscuolo A."/>
        </authorList>
    </citation>
    <scope>NUCLEOTIDE SEQUENCE [LARGE SCALE GENOMIC DNA]</scope>
    <source>
        <strain evidence="5">CECT7796</strain>
    </source>
</reference>
<dbReference type="EMBL" id="CADCST010000102">
    <property type="protein sequence ID" value="CAA9200644.1"/>
    <property type="molecule type" value="Genomic_DNA"/>
</dbReference>
<dbReference type="InterPro" id="IPR011004">
    <property type="entry name" value="Trimer_LpxA-like_sf"/>
</dbReference>
<dbReference type="AlphaFoldDB" id="A0A9W4X207"/>
<dbReference type="GO" id="GO:0008870">
    <property type="term" value="F:galactoside O-acetyltransferase activity"/>
    <property type="evidence" value="ECO:0007669"/>
    <property type="project" value="TreeGrafter"/>
</dbReference>
<dbReference type="Proteomes" id="UP000474567">
    <property type="component" value="Unassembled WGS sequence"/>
</dbReference>
<dbReference type="RefSeq" id="WP_173967266.1">
    <property type="nucleotide sequence ID" value="NZ_CADCST010000102.1"/>
</dbReference>
<proteinExistence type="inferred from homology"/>
<dbReference type="Pfam" id="PF00132">
    <property type="entry name" value="Hexapep"/>
    <property type="match status" value="1"/>
</dbReference>
<dbReference type="InterPro" id="IPR039369">
    <property type="entry name" value="LacA-like"/>
</dbReference>
<dbReference type="KEGG" id="fcs:TRV642_0342"/>
<evidence type="ECO:0000256" key="1">
    <source>
        <dbReference type="ARBA" id="ARBA00022679"/>
    </source>
</evidence>